<dbReference type="Pfam" id="PF02561">
    <property type="entry name" value="FliS"/>
    <property type="match status" value="1"/>
</dbReference>
<dbReference type="PANTHER" id="PTHR34773:SF1">
    <property type="entry name" value="FLAGELLAR SECRETION CHAPERONE FLIS"/>
    <property type="match status" value="1"/>
</dbReference>
<dbReference type="NCBIfam" id="TIGR00208">
    <property type="entry name" value="fliS"/>
    <property type="match status" value="1"/>
</dbReference>
<comment type="similarity">
    <text evidence="1">Belongs to the FliS family.</text>
</comment>
<dbReference type="Proteomes" id="UP000886818">
    <property type="component" value="Chromosome"/>
</dbReference>
<dbReference type="PANTHER" id="PTHR34773">
    <property type="entry name" value="FLAGELLAR SECRETION CHAPERONE FLIS"/>
    <property type="match status" value="1"/>
</dbReference>
<keyword evidence="3" id="KW-1185">Reference proteome</keyword>
<dbReference type="CDD" id="cd16098">
    <property type="entry name" value="FliS"/>
    <property type="match status" value="1"/>
</dbReference>
<dbReference type="EMBL" id="CP078093">
    <property type="protein sequence ID" value="QXM05191.1"/>
    <property type="molecule type" value="Genomic_DNA"/>
</dbReference>
<keyword evidence="1" id="KW-1005">Bacterial flagellum biogenesis</keyword>
<comment type="subcellular location">
    <subcellularLocation>
        <location evidence="1">Cytoplasm</location>
        <location evidence="1">Cytosol</location>
    </subcellularLocation>
</comment>
<dbReference type="RefSeq" id="WP_218281891.1">
    <property type="nucleotide sequence ID" value="NZ_CP078093.1"/>
</dbReference>
<accession>A0ABX8R8R6</accession>
<name>A0ABX8R8R6_9CLOT</name>
<keyword evidence="2" id="KW-0966">Cell projection</keyword>
<dbReference type="PIRSF" id="PIRSF039090">
    <property type="entry name" value="Flis"/>
    <property type="match status" value="1"/>
</dbReference>
<reference evidence="2" key="1">
    <citation type="submission" date="2021-07" db="EMBL/GenBank/DDBJ databases">
        <title>Complete genome sequence of Crassaminicella sp. 143-21, isolated from a deep-sea hydrothermal vent.</title>
        <authorList>
            <person name="Li X."/>
        </authorList>
    </citation>
    <scope>NUCLEOTIDE SEQUENCE</scope>
    <source>
        <strain evidence="2">143-21</strain>
    </source>
</reference>
<gene>
    <name evidence="2" type="primary">fliS</name>
    <name evidence="2" type="ORF">KVH43_07240</name>
</gene>
<keyword evidence="2" id="KW-0282">Flagellum</keyword>
<protein>
    <recommendedName>
        <fullName evidence="1">Flagellar secretion chaperone FliS</fullName>
    </recommendedName>
</protein>
<proteinExistence type="inferred from homology"/>
<evidence type="ECO:0000256" key="1">
    <source>
        <dbReference type="PIRNR" id="PIRNR039090"/>
    </source>
</evidence>
<evidence type="ECO:0000313" key="3">
    <source>
        <dbReference type="Proteomes" id="UP000886818"/>
    </source>
</evidence>
<evidence type="ECO:0000313" key="2">
    <source>
        <dbReference type="EMBL" id="QXM05191.1"/>
    </source>
</evidence>
<keyword evidence="1" id="KW-0963">Cytoplasm</keyword>
<organism evidence="2 3">
    <name type="scientific">Crassaminicella indica</name>
    <dbReference type="NCBI Taxonomy" id="2855394"/>
    <lineage>
        <taxon>Bacteria</taxon>
        <taxon>Bacillati</taxon>
        <taxon>Bacillota</taxon>
        <taxon>Clostridia</taxon>
        <taxon>Eubacteriales</taxon>
        <taxon>Clostridiaceae</taxon>
        <taxon>Crassaminicella</taxon>
    </lineage>
</organism>
<dbReference type="InterPro" id="IPR003713">
    <property type="entry name" value="FliS"/>
</dbReference>
<sequence>MAIRNPYSGFNQYKQNNIMTATPQELTLMLYNGAIKFVNQAILFIEQKNVQKSHNAIMRASDIIIELNATLNMDYEISKGLRPIYDFLVEKLTEANIKKDKKILEEILPIFTDLRDTWKQAMELAKKK</sequence>
<keyword evidence="2" id="KW-0969">Cilium</keyword>